<dbReference type="PANTHER" id="PTHR11461">
    <property type="entry name" value="SERINE PROTEASE INHIBITOR, SERPIN"/>
    <property type="match status" value="1"/>
</dbReference>
<accession>A0A9D9D7A0</accession>
<feature type="transmembrane region" description="Helical" evidence="2">
    <location>
        <begin position="41"/>
        <end position="64"/>
    </location>
</feature>
<dbReference type="Gene3D" id="3.30.497.10">
    <property type="entry name" value="Antithrombin, subunit I, domain 2"/>
    <property type="match status" value="1"/>
</dbReference>
<evidence type="ECO:0000256" key="1">
    <source>
        <dbReference type="RuleBase" id="RU000411"/>
    </source>
</evidence>
<feature type="domain" description="Serpin" evidence="3">
    <location>
        <begin position="126"/>
        <end position="485"/>
    </location>
</feature>
<dbReference type="InterPro" id="IPR000215">
    <property type="entry name" value="Serpin_fam"/>
</dbReference>
<dbReference type="InterPro" id="IPR042185">
    <property type="entry name" value="Serpin_sf_2"/>
</dbReference>
<dbReference type="PROSITE" id="PS00284">
    <property type="entry name" value="SERPIN"/>
    <property type="match status" value="1"/>
</dbReference>
<dbReference type="InterPro" id="IPR023795">
    <property type="entry name" value="Serpin_CS"/>
</dbReference>
<dbReference type="InterPro" id="IPR042178">
    <property type="entry name" value="Serpin_sf_1"/>
</dbReference>
<dbReference type="InterPro" id="IPR036186">
    <property type="entry name" value="Serpin_sf"/>
</dbReference>
<dbReference type="EMBL" id="JADING010000087">
    <property type="protein sequence ID" value="MBO8414440.1"/>
    <property type="molecule type" value="Genomic_DNA"/>
</dbReference>
<dbReference type="SUPFAM" id="SSF56574">
    <property type="entry name" value="Serpins"/>
    <property type="match status" value="1"/>
</dbReference>
<protein>
    <recommendedName>
        <fullName evidence="3">Serpin domain-containing protein</fullName>
    </recommendedName>
</protein>
<sequence length="488" mass="56914">MKFKKNNFAKEFKKNANYNPNFQEIENELELKKAKFRFPRWAKITSAVAACLLIIVSVPAALIFDINIDRDAKKPYKENFQRGYIDVGDEETFRALNEVTYPKFDPYYNFDELDEEYVNGVNTFAYDAFNYTLNNSTSNFVFSPFSLYSNVDMLSTMSEDSSIQSLYSEVLHASNSLRRNNFRRAYSNNYRYKESFFSVQSYNFGIFNNTLDVRQNYAKEVEREYFQLYQMDYSSESDKNKLINLINNAMVDSSSYINQDDLDFYKNDIMILSILNFQSKWSDVFYLVKGTSPFYTSDGRSVSAQYMNHTIFKNKAYKYDKYYSFYDSYYAGLYEVQYLYPINSNDNILDLVKGVNFLIEDPNNEVIPEYLDLTIPKFKTVSEFDFKSFLVEQGLSFLNEFNSEAYSKAINFNQEYDSIKINNVIQKNSIEFREEGTKGLSVTISAGFASPAPIEGIKVKFDQPFIYVIRDSTGLPIYIGVVNDPTIQ</sequence>
<name>A0A9D9D7A0_9BACL</name>
<dbReference type="Gene3D" id="2.30.39.10">
    <property type="entry name" value="Alpha-1-antitrypsin, domain 1"/>
    <property type="match status" value="1"/>
</dbReference>
<dbReference type="Proteomes" id="UP000823629">
    <property type="component" value="Unassembled WGS sequence"/>
</dbReference>
<reference evidence="4" key="1">
    <citation type="submission" date="2020-10" db="EMBL/GenBank/DDBJ databases">
        <authorList>
            <person name="Gilroy R."/>
        </authorList>
    </citation>
    <scope>NUCLEOTIDE SEQUENCE</scope>
    <source>
        <strain evidence="4">1748</strain>
    </source>
</reference>
<dbReference type="GO" id="GO:0005615">
    <property type="term" value="C:extracellular space"/>
    <property type="evidence" value="ECO:0007669"/>
    <property type="project" value="InterPro"/>
</dbReference>
<organism evidence="4 5">
    <name type="scientific">Candidatus Scatoplasma merdavium</name>
    <dbReference type="NCBI Taxonomy" id="2840932"/>
    <lineage>
        <taxon>Bacteria</taxon>
        <taxon>Bacillati</taxon>
        <taxon>Bacillota</taxon>
        <taxon>Bacilli</taxon>
        <taxon>Bacillales</taxon>
        <taxon>Candidatus Scatoplasma</taxon>
    </lineage>
</organism>
<comment type="similarity">
    <text evidence="1">Belongs to the serpin family.</text>
</comment>
<dbReference type="AlphaFoldDB" id="A0A9D9D7A0"/>
<dbReference type="SMART" id="SM00093">
    <property type="entry name" value="SERPIN"/>
    <property type="match status" value="1"/>
</dbReference>
<comment type="caution">
    <text evidence="4">The sequence shown here is derived from an EMBL/GenBank/DDBJ whole genome shotgun (WGS) entry which is preliminary data.</text>
</comment>
<evidence type="ECO:0000256" key="2">
    <source>
        <dbReference type="SAM" id="Phobius"/>
    </source>
</evidence>
<gene>
    <name evidence="4" type="ORF">IAC78_03085</name>
</gene>
<proteinExistence type="inferred from homology"/>
<dbReference type="Pfam" id="PF00079">
    <property type="entry name" value="Serpin"/>
    <property type="match status" value="1"/>
</dbReference>
<dbReference type="PANTHER" id="PTHR11461:SF211">
    <property type="entry name" value="GH10112P-RELATED"/>
    <property type="match status" value="1"/>
</dbReference>
<dbReference type="GO" id="GO:0004867">
    <property type="term" value="F:serine-type endopeptidase inhibitor activity"/>
    <property type="evidence" value="ECO:0007669"/>
    <property type="project" value="InterPro"/>
</dbReference>
<reference evidence="4" key="2">
    <citation type="journal article" date="2021" name="PeerJ">
        <title>Extensive microbial diversity within the chicken gut microbiome revealed by metagenomics and culture.</title>
        <authorList>
            <person name="Gilroy R."/>
            <person name="Ravi A."/>
            <person name="Getino M."/>
            <person name="Pursley I."/>
            <person name="Horton D.L."/>
            <person name="Alikhan N.F."/>
            <person name="Baker D."/>
            <person name="Gharbi K."/>
            <person name="Hall N."/>
            <person name="Watson M."/>
            <person name="Adriaenssens E.M."/>
            <person name="Foster-Nyarko E."/>
            <person name="Jarju S."/>
            <person name="Secka A."/>
            <person name="Antonio M."/>
            <person name="Oren A."/>
            <person name="Chaudhuri R.R."/>
            <person name="La Ragione R."/>
            <person name="Hildebrand F."/>
            <person name="Pallen M.J."/>
        </authorList>
    </citation>
    <scope>NUCLEOTIDE SEQUENCE</scope>
    <source>
        <strain evidence="4">1748</strain>
    </source>
</reference>
<evidence type="ECO:0000259" key="3">
    <source>
        <dbReference type="SMART" id="SM00093"/>
    </source>
</evidence>
<keyword evidence="2" id="KW-0812">Transmembrane</keyword>
<evidence type="ECO:0000313" key="4">
    <source>
        <dbReference type="EMBL" id="MBO8414440.1"/>
    </source>
</evidence>
<evidence type="ECO:0000313" key="5">
    <source>
        <dbReference type="Proteomes" id="UP000823629"/>
    </source>
</evidence>
<keyword evidence="2" id="KW-1133">Transmembrane helix</keyword>
<dbReference type="InterPro" id="IPR023796">
    <property type="entry name" value="Serpin_dom"/>
</dbReference>
<keyword evidence="2" id="KW-0472">Membrane</keyword>